<dbReference type="SUPFAM" id="SSF53448">
    <property type="entry name" value="Nucleotide-diphospho-sugar transferases"/>
    <property type="match status" value="1"/>
</dbReference>
<evidence type="ECO:0000256" key="3">
    <source>
        <dbReference type="ARBA" id="ARBA00022695"/>
    </source>
</evidence>
<evidence type="ECO:0000256" key="4">
    <source>
        <dbReference type="ARBA" id="ARBA00069967"/>
    </source>
</evidence>
<dbReference type="GO" id="GO:0047349">
    <property type="term" value="F:D-ribitol-5-phosphate cytidylyltransferase activity"/>
    <property type="evidence" value="ECO:0007669"/>
    <property type="project" value="TreeGrafter"/>
</dbReference>
<dbReference type="InterPro" id="IPR034683">
    <property type="entry name" value="IspD/TarI"/>
</dbReference>
<keyword evidence="3" id="KW-0548">Nucleotidyltransferase</keyword>
<dbReference type="EnsemblMetazoa" id="XM_038202268.1">
    <property type="protein sequence ID" value="XP_038058196.1"/>
    <property type="gene ID" value="LOC119729624"/>
</dbReference>
<dbReference type="PROSITE" id="PS01295">
    <property type="entry name" value="ISPD"/>
    <property type="match status" value="1"/>
</dbReference>
<dbReference type="CDD" id="cd02516">
    <property type="entry name" value="CDP-ME_synthetase"/>
    <property type="match status" value="1"/>
</dbReference>
<dbReference type="AlphaFoldDB" id="A0A914A493"/>
<dbReference type="PANTHER" id="PTHR43015">
    <property type="entry name" value="D-RIBITOL-5-PHOSPHATE CYTIDYLYLTRANSFERASE"/>
    <property type="match status" value="1"/>
</dbReference>
<dbReference type="CTD" id="729920"/>
<reference evidence="5" key="1">
    <citation type="submission" date="2022-11" db="UniProtKB">
        <authorList>
            <consortium name="EnsemblMetazoa"/>
        </authorList>
    </citation>
    <scope>IDENTIFICATION</scope>
</reference>
<dbReference type="Pfam" id="PF01128">
    <property type="entry name" value="IspD"/>
    <property type="match status" value="2"/>
</dbReference>
<dbReference type="Gene3D" id="3.90.550.10">
    <property type="entry name" value="Spore Coat Polysaccharide Biosynthesis Protein SpsA, Chain A"/>
    <property type="match status" value="1"/>
</dbReference>
<comment type="similarity">
    <text evidence="1">Belongs to the IspD/TarI cytidylyltransferase family. IspD subfamily.</text>
</comment>
<proteinExistence type="inferred from homology"/>
<protein>
    <recommendedName>
        <fullName evidence="4">2-C-methyl-D-erythritol 4-phosphate cytidylyltransferase, chloroplastic</fullName>
    </recommendedName>
</protein>
<organism evidence="5 6">
    <name type="scientific">Patiria miniata</name>
    <name type="common">Bat star</name>
    <name type="synonym">Asterina miniata</name>
    <dbReference type="NCBI Taxonomy" id="46514"/>
    <lineage>
        <taxon>Eukaryota</taxon>
        <taxon>Metazoa</taxon>
        <taxon>Echinodermata</taxon>
        <taxon>Eleutherozoa</taxon>
        <taxon>Asterozoa</taxon>
        <taxon>Asteroidea</taxon>
        <taxon>Valvatacea</taxon>
        <taxon>Valvatida</taxon>
        <taxon>Asterinidae</taxon>
        <taxon>Patiria</taxon>
    </lineage>
</organism>
<keyword evidence="6" id="KW-1185">Reference proteome</keyword>
<accession>A0A914A493</accession>
<evidence type="ECO:0000313" key="5">
    <source>
        <dbReference type="EnsemblMetazoa" id="XP_038058196.1"/>
    </source>
</evidence>
<evidence type="ECO:0000256" key="2">
    <source>
        <dbReference type="ARBA" id="ARBA00022679"/>
    </source>
</evidence>
<dbReference type="GO" id="GO:0050518">
    <property type="term" value="F:2-C-methyl-D-erythritol 4-phosphate cytidylyltransferase activity"/>
    <property type="evidence" value="ECO:0007669"/>
    <property type="project" value="UniProtKB-ARBA"/>
</dbReference>
<dbReference type="InterPro" id="IPR018294">
    <property type="entry name" value="ISPD_synthase_CS"/>
</dbReference>
<dbReference type="GeneID" id="119729624"/>
<dbReference type="OrthoDB" id="414267at2759"/>
<dbReference type="GO" id="GO:0035269">
    <property type="term" value="P:protein O-linked glycosylation via mannose"/>
    <property type="evidence" value="ECO:0007669"/>
    <property type="project" value="TreeGrafter"/>
</dbReference>
<evidence type="ECO:0000313" key="6">
    <source>
        <dbReference type="Proteomes" id="UP000887568"/>
    </source>
</evidence>
<dbReference type="RefSeq" id="XP_038058196.1">
    <property type="nucleotide sequence ID" value="XM_038202268.1"/>
</dbReference>
<dbReference type="Proteomes" id="UP000887568">
    <property type="component" value="Unplaced"/>
</dbReference>
<name>A0A914A493_PATMI</name>
<dbReference type="GO" id="GO:0005829">
    <property type="term" value="C:cytosol"/>
    <property type="evidence" value="ECO:0007669"/>
    <property type="project" value="TreeGrafter"/>
</dbReference>
<keyword evidence="2" id="KW-0808">Transferase</keyword>
<sequence>MNSKTFAILPAGGCGQRTGLDIPKQYCDVLGRPLIVYTLESFQRLSWIEKILVAVSPEWEGHMTELIQRYKFTKVGLVNGGTSRHRSIQNGVRHLQDHILKGLGGAHLRENGKVSSEEEPVVIVHDAVRPFADEDILRKVALAAKEHGASGSVLPMVSTILESDPHDVLVQSLVRSTLRESHTPQAFQWSVLHHAYQKISEHDLDHGTEVLDLALKYTGCRAKLVEAPDYVWKVTYRKDLVAAESLAKVLWSEVYLINSDPLSSKVFNNLASCLASRNLKVSVVPTMPDAVRYVHTTVVLHSIKPAQEEATMKCEESLDALVSKPDCDGLLACMCHLQDDSDRTLGTYRRLAKRLDARGKDKRVLAFLVVYTTTQEKEQQTLSRVCEMTATLIFDRNPLMSGQLFVVSDRD</sequence>
<dbReference type="OMA" id="IPKQYCD"/>
<dbReference type="GO" id="GO:0008299">
    <property type="term" value="P:isoprenoid biosynthetic process"/>
    <property type="evidence" value="ECO:0007669"/>
    <property type="project" value="InterPro"/>
</dbReference>
<evidence type="ECO:0000256" key="1">
    <source>
        <dbReference type="ARBA" id="ARBA00009789"/>
    </source>
</evidence>
<dbReference type="InterPro" id="IPR029044">
    <property type="entry name" value="Nucleotide-diphossugar_trans"/>
</dbReference>
<dbReference type="FunFam" id="3.90.550.10:FF:000003">
    <property type="entry name" value="2-C-methyl-D-erythritol 4-phosphate cytidylyltransferase"/>
    <property type="match status" value="1"/>
</dbReference>
<dbReference type="PANTHER" id="PTHR43015:SF1">
    <property type="entry name" value="D-RIBITOL-5-PHOSPHATE CYTIDYLYLTRANSFERASE"/>
    <property type="match status" value="1"/>
</dbReference>